<reference evidence="2 3" key="1">
    <citation type="submission" date="2020-07" db="EMBL/GenBank/DDBJ databases">
        <title>Sequencing the genomes of 1000 actinobacteria strains.</title>
        <authorList>
            <person name="Klenk H.-P."/>
        </authorList>
    </citation>
    <scope>NUCLEOTIDE SEQUENCE [LARGE SCALE GENOMIC DNA]</scope>
    <source>
        <strain evidence="2 3">DSM 18965</strain>
    </source>
</reference>
<feature type="region of interest" description="Disordered" evidence="1">
    <location>
        <begin position="32"/>
        <end position="51"/>
    </location>
</feature>
<proteinExistence type="predicted"/>
<name>A0A7Y9F4L9_9ACTN</name>
<evidence type="ECO:0000313" key="3">
    <source>
        <dbReference type="Proteomes" id="UP000516957"/>
    </source>
</evidence>
<evidence type="ECO:0000256" key="1">
    <source>
        <dbReference type="SAM" id="MobiDB-lite"/>
    </source>
</evidence>
<organism evidence="2 3">
    <name type="scientific">Nocardioides marinisabuli</name>
    <dbReference type="NCBI Taxonomy" id="419476"/>
    <lineage>
        <taxon>Bacteria</taxon>
        <taxon>Bacillati</taxon>
        <taxon>Actinomycetota</taxon>
        <taxon>Actinomycetes</taxon>
        <taxon>Propionibacteriales</taxon>
        <taxon>Nocardioidaceae</taxon>
        <taxon>Nocardioides</taxon>
    </lineage>
</organism>
<keyword evidence="3" id="KW-1185">Reference proteome</keyword>
<evidence type="ECO:0000313" key="2">
    <source>
        <dbReference type="EMBL" id="NYD59548.1"/>
    </source>
</evidence>
<accession>A0A7Y9F4L9</accession>
<feature type="region of interest" description="Disordered" evidence="1">
    <location>
        <begin position="66"/>
        <end position="97"/>
    </location>
</feature>
<protein>
    <submittedName>
        <fullName evidence="2">Uncharacterized protein</fullName>
    </submittedName>
</protein>
<dbReference type="AlphaFoldDB" id="A0A7Y9F4L9"/>
<sequence>MRESELQSQPLGLAIVEVDPDQGHVLVGAHASNAPRPEGAVQNSGPFDQPRGRLDAEVWMIPLGHGQSMSHQPGACDRSCPVARPQRRSLMPPTARGRADEREALVGDLPACASGCSATSGHSCRCRRGDPESHALPALQRSLRRSGVWVTGAGSIACRELRVYRRSSVRNLVANGGQCRRGLGRSNSFHVHTVNPEPPMSDSTARITSVRYCSVMARVVKPIAKAMQSADSDAGNKQNPNFARHSASRRLLKLSTPALPKPR</sequence>
<feature type="compositionally biased region" description="Polar residues" evidence="1">
    <location>
        <begin position="229"/>
        <end position="241"/>
    </location>
</feature>
<dbReference type="EMBL" id="JACCBE010000001">
    <property type="protein sequence ID" value="NYD59548.1"/>
    <property type="molecule type" value="Genomic_DNA"/>
</dbReference>
<comment type="caution">
    <text evidence="2">The sequence shown here is derived from an EMBL/GenBank/DDBJ whole genome shotgun (WGS) entry which is preliminary data.</text>
</comment>
<dbReference type="Proteomes" id="UP000516957">
    <property type="component" value="Unassembled WGS sequence"/>
</dbReference>
<feature type="region of interest" description="Disordered" evidence="1">
    <location>
        <begin position="228"/>
        <end position="263"/>
    </location>
</feature>
<gene>
    <name evidence="2" type="ORF">BKA08_003786</name>
</gene>